<evidence type="ECO:0000313" key="2">
    <source>
        <dbReference type="EMBL" id="CAG5110041.1"/>
    </source>
</evidence>
<accession>A0ABN7SZ28</accession>
<evidence type="ECO:0000313" key="3">
    <source>
        <dbReference type="Proteomes" id="UP001158576"/>
    </source>
</evidence>
<dbReference type="PANTHER" id="PTHR15020">
    <property type="entry name" value="FLAVIN REDUCTASE-RELATED"/>
    <property type="match status" value="1"/>
</dbReference>
<dbReference type="Gene3D" id="3.40.50.720">
    <property type="entry name" value="NAD(P)-binding Rossmann-like Domain"/>
    <property type="match status" value="1"/>
</dbReference>
<dbReference type="SUPFAM" id="SSF51735">
    <property type="entry name" value="NAD(P)-binding Rossmann-fold domains"/>
    <property type="match status" value="1"/>
</dbReference>
<dbReference type="Proteomes" id="UP001158576">
    <property type="component" value="Chromosome 2"/>
</dbReference>
<dbReference type="PANTHER" id="PTHR15020:SF50">
    <property type="entry name" value="UPF0659 PROTEIN YMR090W"/>
    <property type="match status" value="1"/>
</dbReference>
<name>A0ABN7SZ28_OIKDI</name>
<proteinExistence type="predicted"/>
<protein>
    <submittedName>
        <fullName evidence="2">Oidioi.mRNA.OKI2018_I69.chr2.g4492.t1.cds</fullName>
    </submittedName>
</protein>
<sequence length="223" mass="24455">MIVGVLGATGATGRNVIDQLLESKHTVIAFVRHGRITNFDRRVEVRAVDIFNTASLSAGFADLEILISTLGGFPGSFSPCGGIKEGYAKVIPHIIQAADFNNISRLLILGAWFMTDNASSVEPFFTRLGLSLLTNIFEDMEEMRQILLQTDTAVNWTICCAARLNDGEKTGGDFLVEPGDRIEAFKNEPKGISRKDVARFLVRAAEDKELTKSNHLISFCTSE</sequence>
<dbReference type="InterPro" id="IPR016040">
    <property type="entry name" value="NAD(P)-bd_dom"/>
</dbReference>
<feature type="domain" description="NAD(P)-binding" evidence="1">
    <location>
        <begin position="7"/>
        <end position="207"/>
    </location>
</feature>
<keyword evidence="3" id="KW-1185">Reference proteome</keyword>
<organism evidence="2 3">
    <name type="scientific">Oikopleura dioica</name>
    <name type="common">Tunicate</name>
    <dbReference type="NCBI Taxonomy" id="34765"/>
    <lineage>
        <taxon>Eukaryota</taxon>
        <taxon>Metazoa</taxon>
        <taxon>Chordata</taxon>
        <taxon>Tunicata</taxon>
        <taxon>Appendicularia</taxon>
        <taxon>Copelata</taxon>
        <taxon>Oikopleuridae</taxon>
        <taxon>Oikopleura</taxon>
    </lineage>
</organism>
<reference evidence="2 3" key="1">
    <citation type="submission" date="2021-04" db="EMBL/GenBank/DDBJ databases">
        <authorList>
            <person name="Bliznina A."/>
        </authorList>
    </citation>
    <scope>NUCLEOTIDE SEQUENCE [LARGE SCALE GENOMIC DNA]</scope>
</reference>
<evidence type="ECO:0000259" key="1">
    <source>
        <dbReference type="Pfam" id="PF13460"/>
    </source>
</evidence>
<dbReference type="Pfam" id="PF13460">
    <property type="entry name" value="NAD_binding_10"/>
    <property type="match status" value="1"/>
</dbReference>
<gene>
    <name evidence="2" type="ORF">OKIOD_LOCUS13257</name>
</gene>
<dbReference type="InterPro" id="IPR036291">
    <property type="entry name" value="NAD(P)-bd_dom_sf"/>
</dbReference>
<dbReference type="EMBL" id="OU015567">
    <property type="protein sequence ID" value="CAG5110041.1"/>
    <property type="molecule type" value="Genomic_DNA"/>
</dbReference>